<dbReference type="AlphaFoldDB" id="A0A0E9URY8"/>
<sequence length="16" mass="1803">MRAVVQRRPSSAGQFI</sequence>
<dbReference type="EMBL" id="GBXM01040066">
    <property type="protein sequence ID" value="JAH68511.1"/>
    <property type="molecule type" value="Transcribed_RNA"/>
</dbReference>
<name>A0A0E9URY8_ANGAN</name>
<evidence type="ECO:0000313" key="1">
    <source>
        <dbReference type="EMBL" id="JAH68511.1"/>
    </source>
</evidence>
<protein>
    <submittedName>
        <fullName evidence="1">Uncharacterized protein</fullName>
    </submittedName>
</protein>
<reference evidence="1" key="1">
    <citation type="submission" date="2014-11" db="EMBL/GenBank/DDBJ databases">
        <authorList>
            <person name="Amaro Gonzalez C."/>
        </authorList>
    </citation>
    <scope>NUCLEOTIDE SEQUENCE</scope>
</reference>
<proteinExistence type="predicted"/>
<organism evidence="1">
    <name type="scientific">Anguilla anguilla</name>
    <name type="common">European freshwater eel</name>
    <name type="synonym">Muraena anguilla</name>
    <dbReference type="NCBI Taxonomy" id="7936"/>
    <lineage>
        <taxon>Eukaryota</taxon>
        <taxon>Metazoa</taxon>
        <taxon>Chordata</taxon>
        <taxon>Craniata</taxon>
        <taxon>Vertebrata</taxon>
        <taxon>Euteleostomi</taxon>
        <taxon>Actinopterygii</taxon>
        <taxon>Neopterygii</taxon>
        <taxon>Teleostei</taxon>
        <taxon>Anguilliformes</taxon>
        <taxon>Anguillidae</taxon>
        <taxon>Anguilla</taxon>
    </lineage>
</organism>
<reference evidence="1" key="2">
    <citation type="journal article" date="2015" name="Fish Shellfish Immunol.">
        <title>Early steps in the European eel (Anguilla anguilla)-Vibrio vulnificus interaction in the gills: Role of the RtxA13 toxin.</title>
        <authorList>
            <person name="Callol A."/>
            <person name="Pajuelo D."/>
            <person name="Ebbesson L."/>
            <person name="Teles M."/>
            <person name="MacKenzie S."/>
            <person name="Amaro C."/>
        </authorList>
    </citation>
    <scope>NUCLEOTIDE SEQUENCE</scope>
</reference>
<accession>A0A0E9URY8</accession>